<feature type="transmembrane region" description="Helical" evidence="1">
    <location>
        <begin position="42"/>
        <end position="60"/>
    </location>
</feature>
<feature type="transmembrane region" description="Helical" evidence="1">
    <location>
        <begin position="13"/>
        <end position="30"/>
    </location>
</feature>
<keyword evidence="1" id="KW-1133">Transmembrane helix</keyword>
<organism evidence="3">
    <name type="scientific">Hemiselmis andersenii</name>
    <name type="common">Cryptophyte alga</name>
    <dbReference type="NCBI Taxonomy" id="464988"/>
    <lineage>
        <taxon>Eukaryota</taxon>
        <taxon>Cryptophyceae</taxon>
        <taxon>Cryptomonadales</taxon>
        <taxon>Hemiselmidaceae</taxon>
        <taxon>Hemiselmis</taxon>
    </lineage>
</organism>
<dbReference type="InterPro" id="IPR058581">
    <property type="entry name" value="TM_HPP"/>
</dbReference>
<protein>
    <recommendedName>
        <fullName evidence="2">HPP transmembrane region domain-containing protein</fullName>
    </recommendedName>
</protein>
<feature type="transmembrane region" description="Helical" evidence="1">
    <location>
        <begin position="135"/>
        <end position="158"/>
    </location>
</feature>
<reference evidence="3" key="1">
    <citation type="submission" date="2021-01" db="EMBL/GenBank/DDBJ databases">
        <authorList>
            <person name="Corre E."/>
            <person name="Pelletier E."/>
            <person name="Niang G."/>
            <person name="Scheremetjew M."/>
            <person name="Finn R."/>
            <person name="Kale V."/>
            <person name="Holt S."/>
            <person name="Cochrane G."/>
            <person name="Meng A."/>
            <person name="Brown T."/>
            <person name="Cohen L."/>
        </authorList>
    </citation>
    <scope>NUCLEOTIDE SEQUENCE</scope>
    <source>
        <strain evidence="3">CCMP644</strain>
    </source>
</reference>
<evidence type="ECO:0000259" key="2">
    <source>
        <dbReference type="Pfam" id="PF04982"/>
    </source>
</evidence>
<dbReference type="EMBL" id="HBFX01063308">
    <property type="protein sequence ID" value="CAD8987201.1"/>
    <property type="molecule type" value="Transcribed_RNA"/>
</dbReference>
<keyword evidence="1" id="KW-0472">Membrane</keyword>
<accession>A0A6U5CRA7</accession>
<evidence type="ECO:0000313" key="3">
    <source>
        <dbReference type="EMBL" id="CAD8987201.1"/>
    </source>
</evidence>
<feature type="domain" description="HPP transmembrane region" evidence="2">
    <location>
        <begin position="11"/>
        <end position="161"/>
    </location>
</feature>
<keyword evidence="1" id="KW-0812">Transmembrane</keyword>
<dbReference type="AlphaFoldDB" id="A0A6U5CRA7"/>
<dbReference type="PANTHER" id="PTHR33741">
    <property type="entry name" value="TRANSMEMBRANE PROTEIN DDB_G0269096-RELATED"/>
    <property type="match status" value="1"/>
</dbReference>
<name>A0A6U5CRA7_HEMAN</name>
<dbReference type="Pfam" id="PF04982">
    <property type="entry name" value="TM_HPP"/>
    <property type="match status" value="1"/>
</dbReference>
<dbReference type="InterPro" id="IPR007065">
    <property type="entry name" value="HPP"/>
</dbReference>
<proteinExistence type="predicted"/>
<feature type="transmembrane region" description="Helical" evidence="1">
    <location>
        <begin position="66"/>
        <end position="85"/>
    </location>
</feature>
<gene>
    <name evidence="3" type="ORF">HAND00432_LOCUS38214</name>
</gene>
<evidence type="ECO:0000256" key="1">
    <source>
        <dbReference type="SAM" id="Phobius"/>
    </source>
</evidence>
<dbReference type="PANTHER" id="PTHR33741:SF1">
    <property type="entry name" value="HPP FAMILY PROTEIN, EXPRESSED"/>
    <property type="match status" value="1"/>
</dbReference>
<sequence length="170" mass="17599">MGDFKIVFDVPDLIFSVGGSIVSFMILAWAHSQLAAHNITAMCPPLGAVAVLLFAAPAAVPSKPYNTAFGFLIGSAAAFAIYTAVGEGFLKEFGGTRALMVGAAIAGMKITNSVHPPSGAYAVLLADVPAIKALGWKYILFPGLSGALILLVCQFLVMQLKGAVSKQKKA</sequence>